<dbReference type="SUPFAM" id="SSF53474">
    <property type="entry name" value="alpha/beta-Hydrolases"/>
    <property type="match status" value="1"/>
</dbReference>
<reference evidence="2 3" key="1">
    <citation type="submission" date="2020-08" db="EMBL/GenBank/DDBJ databases">
        <title>Genomic Encyclopedia of Type Strains, Phase IV (KMG-IV): sequencing the most valuable type-strain genomes for metagenomic binning, comparative biology and taxonomic classification.</title>
        <authorList>
            <person name="Goeker M."/>
        </authorList>
    </citation>
    <scope>NUCLEOTIDE SEQUENCE [LARGE SCALE GENOMIC DNA]</scope>
    <source>
        <strain evidence="2 3">DSM 10633</strain>
    </source>
</reference>
<comment type="caution">
    <text evidence="2">The sequence shown here is derived from an EMBL/GenBank/DDBJ whole genome shotgun (WGS) entry which is preliminary data.</text>
</comment>
<proteinExistence type="predicted"/>
<dbReference type="InterPro" id="IPR000073">
    <property type="entry name" value="AB_hydrolase_1"/>
</dbReference>
<dbReference type="AlphaFoldDB" id="A0A840PXM2"/>
<dbReference type="InterPro" id="IPR029058">
    <property type="entry name" value="AB_hydrolase_fold"/>
</dbReference>
<protein>
    <submittedName>
        <fullName evidence="2">Pimeloyl-ACP methyl ester carboxylesterase</fullName>
    </submittedName>
</protein>
<evidence type="ECO:0000313" key="3">
    <source>
        <dbReference type="Proteomes" id="UP000557217"/>
    </source>
</evidence>
<feature type="domain" description="AB hydrolase-1" evidence="1">
    <location>
        <begin position="14"/>
        <end position="232"/>
    </location>
</feature>
<dbReference type="Pfam" id="PF00561">
    <property type="entry name" value="Abhydrolase_1"/>
    <property type="match status" value="1"/>
</dbReference>
<accession>A0A840PXM2</accession>
<keyword evidence="3" id="KW-1185">Reference proteome</keyword>
<dbReference type="Gene3D" id="3.40.50.1820">
    <property type="entry name" value="alpha/beta hydrolase"/>
    <property type="match status" value="1"/>
</dbReference>
<sequence length="246" mass="28451">MEFHEFGNLRNPKLLLIHGMAVTWESFHPLIDELSKHYYLIIPSLDGHNGDSSSHFECIDQETEQIENYILSRYTDYVHGAYGFSMGGTILLKLLANQKIQISKVILDAAYYLPLGIYSKTAAMILSKILLDLRNNQLHPKMRSLLSYYDVDVESLKKALYPQISLKSIENCFLELFKFSLQQSLRNSTEMYYWYGSNEIIPAKSIKYLKQVIPNIKEKVLKDLGHGEFITKYSTEAVKEMRTIYG</sequence>
<dbReference type="Proteomes" id="UP000557217">
    <property type="component" value="Unassembled WGS sequence"/>
</dbReference>
<organism evidence="2 3">
    <name type="scientific">Ureibacillus thermosphaericus</name>
    <dbReference type="NCBI Taxonomy" id="51173"/>
    <lineage>
        <taxon>Bacteria</taxon>
        <taxon>Bacillati</taxon>
        <taxon>Bacillota</taxon>
        <taxon>Bacilli</taxon>
        <taxon>Bacillales</taxon>
        <taxon>Caryophanaceae</taxon>
        <taxon>Ureibacillus</taxon>
    </lineage>
</organism>
<evidence type="ECO:0000259" key="1">
    <source>
        <dbReference type="Pfam" id="PF00561"/>
    </source>
</evidence>
<evidence type="ECO:0000313" key="2">
    <source>
        <dbReference type="EMBL" id="MBB5150074.1"/>
    </source>
</evidence>
<gene>
    <name evidence="2" type="ORF">HNR36_002473</name>
</gene>
<name>A0A840PXM2_URETH</name>
<dbReference type="RefSeq" id="WP_168412690.1">
    <property type="nucleotide sequence ID" value="NZ_JAAXPW010000034.1"/>
</dbReference>
<dbReference type="EMBL" id="JACHGZ010000036">
    <property type="protein sequence ID" value="MBB5150074.1"/>
    <property type="molecule type" value="Genomic_DNA"/>
</dbReference>